<dbReference type="PROSITE" id="PS00211">
    <property type="entry name" value="ABC_TRANSPORTER_1"/>
    <property type="match status" value="1"/>
</dbReference>
<dbReference type="PROSITE" id="PS50893">
    <property type="entry name" value="ABC_TRANSPORTER_2"/>
    <property type="match status" value="1"/>
</dbReference>
<reference evidence="4" key="1">
    <citation type="journal article" date="2022" name="Int. J. Syst. Evol. Microbiol.">
        <title>Granulimonas faecalis gen. nov., sp. nov., and Leptogranulimonas caecicola gen. nov., sp. nov., novel lactate-producing Atopobiaceae bacteria isolated from mouse intestines, and an emended description of the family Atopobiaceae.</title>
        <authorList>
            <person name="Morinaga K."/>
            <person name="Kusada H."/>
            <person name="Sakamoto S."/>
            <person name="Murakami T."/>
            <person name="Toyoda A."/>
            <person name="Mori H."/>
            <person name="Meng X.Y."/>
            <person name="Takashino M."/>
            <person name="Murotomi K."/>
            <person name="Tamaki H."/>
        </authorList>
    </citation>
    <scope>NUCLEOTIDE SEQUENCE</scope>
    <source>
        <strain evidence="4">OPF53</strain>
    </source>
</reference>
<keyword evidence="1" id="KW-0547">Nucleotide-binding</keyword>
<proteinExistence type="predicted"/>
<dbReference type="PANTHER" id="PTHR43514">
    <property type="entry name" value="ABC TRANSPORTER I FAMILY MEMBER 10"/>
    <property type="match status" value="1"/>
</dbReference>
<organism evidence="4 5">
    <name type="scientific">Granulimonas faecalis</name>
    <dbReference type="NCBI Taxonomy" id="2894155"/>
    <lineage>
        <taxon>Bacteria</taxon>
        <taxon>Bacillati</taxon>
        <taxon>Actinomycetota</taxon>
        <taxon>Coriobacteriia</taxon>
        <taxon>Coriobacteriales</taxon>
        <taxon>Kribbibacteriaceae</taxon>
        <taxon>Granulimonas</taxon>
    </lineage>
</organism>
<sequence length="363" mass="39030">MALDVSVRKDLGSFRLDVEFSLEGDGVLALLGPSGCGKSLTLGCIAGTVHPDDGRIVLDGRTLFDSEAGVDLPPQDRRVGYLFQNYALFPTMTVLQNVMCAVPVPGLRGAAARRRRREAAEAQLAAMELSGLEDRRPSQLSGGQQQRVALARMLASEPALVLLDEPFSALDGHLRWTLEMALADTLRGFPGGTVYVSHDRDEVYRLCDQVCAVDRGVSDPAVPTKRFFEEPGTRAAAVISGCKNISAARATGSHEVACDDWGVTLACAGEAGPATDYVGLRAHYFSVEGSENPIPCTVDRVIDSTFSTIVMLSTRGPGKIRYELDKDAWAALGDPDRLTLHIAPEHVMPLADRRVRFQGGAHA</sequence>
<dbReference type="Proteomes" id="UP001055025">
    <property type="component" value="Unassembled WGS sequence"/>
</dbReference>
<name>A0AAV5B2A8_9ACTN</name>
<dbReference type="GO" id="GO:0016887">
    <property type="term" value="F:ATP hydrolysis activity"/>
    <property type="evidence" value="ECO:0007669"/>
    <property type="project" value="InterPro"/>
</dbReference>
<evidence type="ECO:0000256" key="1">
    <source>
        <dbReference type="ARBA" id="ARBA00022741"/>
    </source>
</evidence>
<dbReference type="SUPFAM" id="SSF52540">
    <property type="entry name" value="P-loop containing nucleoside triphosphate hydrolases"/>
    <property type="match status" value="1"/>
</dbReference>
<feature type="domain" description="ABC transporter" evidence="3">
    <location>
        <begin position="2"/>
        <end position="240"/>
    </location>
</feature>
<evidence type="ECO:0000256" key="2">
    <source>
        <dbReference type="ARBA" id="ARBA00022840"/>
    </source>
</evidence>
<dbReference type="InterPro" id="IPR003439">
    <property type="entry name" value="ABC_transporter-like_ATP-bd"/>
</dbReference>
<accession>A0AAV5B2A8</accession>
<dbReference type="GO" id="GO:0005524">
    <property type="term" value="F:ATP binding"/>
    <property type="evidence" value="ECO:0007669"/>
    <property type="project" value="UniProtKB-KW"/>
</dbReference>
<protein>
    <submittedName>
        <fullName evidence="4">ABC transporter</fullName>
    </submittedName>
</protein>
<keyword evidence="2" id="KW-0067">ATP-binding</keyword>
<dbReference type="Gene3D" id="3.40.50.300">
    <property type="entry name" value="P-loop containing nucleotide triphosphate hydrolases"/>
    <property type="match status" value="1"/>
</dbReference>
<dbReference type="InterPro" id="IPR050334">
    <property type="entry name" value="Molybdenum_import_ModC"/>
</dbReference>
<dbReference type="Pfam" id="PF00005">
    <property type="entry name" value="ABC_tran"/>
    <property type="match status" value="1"/>
</dbReference>
<gene>
    <name evidence="4" type="primary">modC</name>
    <name evidence="4" type="ORF">ATOP_05860</name>
</gene>
<keyword evidence="5" id="KW-1185">Reference proteome</keyword>
<dbReference type="InterPro" id="IPR017871">
    <property type="entry name" value="ABC_transporter-like_CS"/>
</dbReference>
<comment type="caution">
    <text evidence="4">The sequence shown here is derived from an EMBL/GenBank/DDBJ whole genome shotgun (WGS) entry which is preliminary data.</text>
</comment>
<dbReference type="PANTHER" id="PTHR43514:SF1">
    <property type="entry name" value="SULFATE_THIOSULFATE IMPORT ATP-BINDING PROTEIN CYSA"/>
    <property type="match status" value="1"/>
</dbReference>
<evidence type="ECO:0000259" key="3">
    <source>
        <dbReference type="PROSITE" id="PS50893"/>
    </source>
</evidence>
<dbReference type="InterPro" id="IPR027417">
    <property type="entry name" value="P-loop_NTPase"/>
</dbReference>
<dbReference type="EMBL" id="BQKC01000001">
    <property type="protein sequence ID" value="GJM54931.1"/>
    <property type="molecule type" value="Genomic_DNA"/>
</dbReference>
<evidence type="ECO:0000313" key="5">
    <source>
        <dbReference type="Proteomes" id="UP001055025"/>
    </source>
</evidence>
<dbReference type="SMART" id="SM00382">
    <property type="entry name" value="AAA"/>
    <property type="match status" value="1"/>
</dbReference>
<dbReference type="InterPro" id="IPR003593">
    <property type="entry name" value="AAA+_ATPase"/>
</dbReference>
<dbReference type="RefSeq" id="WP_204406964.1">
    <property type="nucleotide sequence ID" value="NZ_BQKC01000001.1"/>
</dbReference>
<evidence type="ECO:0000313" key="4">
    <source>
        <dbReference type="EMBL" id="GJM54931.1"/>
    </source>
</evidence>
<dbReference type="AlphaFoldDB" id="A0AAV5B2A8"/>